<evidence type="ECO:0000259" key="4">
    <source>
        <dbReference type="Pfam" id="PF05567"/>
    </source>
</evidence>
<evidence type="ECO:0000313" key="5">
    <source>
        <dbReference type="EMBL" id="MEJ8856620.1"/>
    </source>
</evidence>
<sequence>MKKKHAPARAVCALLAFALLSPQASAAPLQFSTAPAGTSYRKPAPNVIVSVDDSGSMGKEGMETLRAALLDTFSQSNVPDGAIRLAWQSMARCYTIPSGGDCRDQNEMRVLDAQHRDNFKTWVGTLGAVGYTTSHRMLFNAGQYMRMPPGVNSPWASVPGRVQEPMLGCRKAYNLFMTDGGWNTPFGNKDDPVAWDAANPEAGVLIRNADGTSRTLGDGTLYDTTTGQTRIYRDDFGASVYTDGDGSGVLPTFSDLAFFYWATDLQPALPNNVPRRIAREGSETFTDGSQSRDIAEFWNPRNDPANWQHLTLYTVGFNEAAKWGKDVGPVLEGSTWGGEDYNRLMLGTTTWPDPLGERATKDDTRRMPELWHAALNSRGKFIPAPTAASLAEAFKDVLNSIAADTGRALTSVTGSSGRARDASMSFEAGYSADGWQGAVTAYTVAAGTGAVSASGAWGTAVAAVGNTNTPAKPVSTATLLDGSNFNLANRLVLSHNGTAGITWAWDNLSDAQKAALDTGAAGIDGKGQDRLAFLRGDRTREVSNGGSFRNRKSRHGDIVNSVPWVVPGKPAGTFSDSTYATFRSANATRSAMLYVGANDGMLHGFLAADGSEKIAYVPEGLYGRLSHLTSPGYEHQYFVDGSPLSGDVKLGDGTWKTYLAGFLGAGGQGFFVLDVTDPAAFASTSPGSLVVLDKTGADIDPDIGSIFSQPVMGQSGASAAQQITQLNDGRWALVTGNGYNSTNERAVLLIQYLDRGKELVRIVVGHAGGNGLGAPRLIDLNGDGRPDIAYAGDLHGKLWKFDLSGKSSSDWKPAFDNLPLYIAHDATGKAQPITAAPVWLPHPQGGLMLVFGTGRNLTNDDRGDTSPQTLYGVRDSTVITRGEDNEVVLSGGEPVANGRHSLVAQTIGAQAGTSSASGNRLWHLSANDVDFASRKGWYLDLPLGERVVQNLDWFDGLLVDIASIIPGADGNTTEETCGPTMVNGRSYLTTLNAITGAAPRSQIYGYTASTSTADVPMTASRIESSLRHAVKTDKKVISVCPSGQTCDDRDRLGKLSLRPSWRQLR</sequence>
<keyword evidence="6" id="KW-1185">Reference proteome</keyword>
<evidence type="ECO:0000256" key="2">
    <source>
        <dbReference type="ARBA" id="ARBA00022837"/>
    </source>
</evidence>
<name>A0ABU8X9V2_9BURK</name>
<dbReference type="Proteomes" id="UP001367030">
    <property type="component" value="Unassembled WGS sequence"/>
</dbReference>
<keyword evidence="1" id="KW-0479">Metal-binding</keyword>
<proteinExistence type="predicted"/>
<dbReference type="EMBL" id="JBBKZS010000007">
    <property type="protein sequence ID" value="MEJ8856620.1"/>
    <property type="molecule type" value="Genomic_DNA"/>
</dbReference>
<keyword evidence="2" id="KW-0106">Calcium</keyword>
<evidence type="ECO:0000256" key="3">
    <source>
        <dbReference type="SAM" id="SignalP"/>
    </source>
</evidence>
<comment type="caution">
    <text evidence="5">The sequence shown here is derived from an EMBL/GenBank/DDBJ whole genome shotgun (WGS) entry which is preliminary data.</text>
</comment>
<accession>A0ABU8X9V2</accession>
<keyword evidence="3" id="KW-0732">Signal</keyword>
<protein>
    <submittedName>
        <fullName evidence="5">PilC/PilY family type IV pilus protein</fullName>
    </submittedName>
</protein>
<feature type="domain" description="PilY1 beta-propeller" evidence="4">
    <location>
        <begin position="556"/>
        <end position="885"/>
    </location>
</feature>
<dbReference type="Pfam" id="PF05567">
    <property type="entry name" value="T4P_PilY1"/>
    <property type="match status" value="1"/>
</dbReference>
<dbReference type="InterPro" id="IPR008707">
    <property type="entry name" value="B-propeller_PilY1"/>
</dbReference>
<gene>
    <name evidence="5" type="ORF">WKW79_18740</name>
</gene>
<evidence type="ECO:0000313" key="6">
    <source>
        <dbReference type="Proteomes" id="UP001367030"/>
    </source>
</evidence>
<feature type="signal peptide" evidence="3">
    <location>
        <begin position="1"/>
        <end position="26"/>
    </location>
</feature>
<evidence type="ECO:0000256" key="1">
    <source>
        <dbReference type="ARBA" id="ARBA00022723"/>
    </source>
</evidence>
<dbReference type="RefSeq" id="WP_340336685.1">
    <property type="nucleotide sequence ID" value="NZ_JBBKZS010000007.1"/>
</dbReference>
<feature type="chain" id="PRO_5046985302" evidence="3">
    <location>
        <begin position="27"/>
        <end position="1065"/>
    </location>
</feature>
<reference evidence="5 6" key="1">
    <citation type="submission" date="2024-03" db="EMBL/GenBank/DDBJ databases">
        <title>Novel species of the genus Variovorax.</title>
        <authorList>
            <person name="Liu Q."/>
            <person name="Xin Y.-H."/>
        </authorList>
    </citation>
    <scope>NUCLEOTIDE SEQUENCE [LARGE SCALE GENOMIC DNA]</scope>
    <source>
        <strain evidence="5 6">KACC 18901</strain>
    </source>
</reference>
<organism evidence="5 6">
    <name type="scientific">Variovorax robiniae</name>
    <dbReference type="NCBI Taxonomy" id="1836199"/>
    <lineage>
        <taxon>Bacteria</taxon>
        <taxon>Pseudomonadati</taxon>
        <taxon>Pseudomonadota</taxon>
        <taxon>Betaproteobacteria</taxon>
        <taxon>Burkholderiales</taxon>
        <taxon>Comamonadaceae</taxon>
        <taxon>Variovorax</taxon>
    </lineage>
</organism>